<dbReference type="KEGG" id="scor:J3U87_16070"/>
<protein>
    <submittedName>
        <fullName evidence="2">Uncharacterized protein</fullName>
    </submittedName>
</protein>
<evidence type="ECO:0000313" key="3">
    <source>
        <dbReference type="Proteomes" id="UP000663929"/>
    </source>
</evidence>
<feature type="compositionally biased region" description="Basic and acidic residues" evidence="1">
    <location>
        <begin position="313"/>
        <end position="323"/>
    </location>
</feature>
<organism evidence="2 3">
    <name type="scientific">Sulfidibacter corallicola</name>
    <dbReference type="NCBI Taxonomy" id="2818388"/>
    <lineage>
        <taxon>Bacteria</taxon>
        <taxon>Pseudomonadati</taxon>
        <taxon>Acidobacteriota</taxon>
        <taxon>Holophagae</taxon>
        <taxon>Acanthopleuribacterales</taxon>
        <taxon>Acanthopleuribacteraceae</taxon>
        <taxon>Sulfidibacter</taxon>
    </lineage>
</organism>
<dbReference type="RefSeq" id="WP_237384066.1">
    <property type="nucleotide sequence ID" value="NZ_CP071793.1"/>
</dbReference>
<gene>
    <name evidence="2" type="ORF">J3U87_16070</name>
</gene>
<feature type="region of interest" description="Disordered" evidence="1">
    <location>
        <begin position="309"/>
        <end position="354"/>
    </location>
</feature>
<dbReference type="Proteomes" id="UP000663929">
    <property type="component" value="Chromosome"/>
</dbReference>
<sequence>MIAWMLLLVLMPMEDLPQASDESEQVEPVEILLEAASLESGLELFRQGKYFEAESQFLGVQPTDENRATLAIHLAAIAMRMNAVEGKREFYKSSLSRGLEWRGVSQLVLVLLAAQLEDWVAFKSHAQQYLEEIDDFGGPLRWKLIYGLARYTDIGEEPLKLPPTLARWFRLARQLPPEAIFPTVANLDIPFILRFAHHLETGSDFNLPPLPSIPSEEDIFFHRTLSIKQALNRGDLNEAARRINEAMPQSKQIEDVETRLYFQDVLKTYYAARDQQRAIQIVSRNRATLAKRAVFPFESRPAAVNAANALRKAAAERPAKPPVEDSTATVEKPKPEETDTASPEPKIDRTPKPPKVTVEKITYRSLERQIRRRQWQAEETVRSKTPDTRYKEIYRDYLLGLVNLEKGRLTEAEVLLSKARKAVTELPFPNLECKILIGLARYHTLRGEGNRANWFFLRAVEIWKIPENLPMLSMGREQVQEKPFGWLIDRELVKTSSSQVIDDLFLFNELDHLVTLRQLALEREALSDNPVLGHQLTQVGGQLIQLTEDLAENPNHQASPRRYNQTLDIWSQLWEQTRPFYRETKVPPLAEIQRVLNRRDRVLVFLEGERNLGILVLGKEQAFSVNLGSKSDFLDMSGTRQLDFLEGRLGPVWNHHGPLYVMLSAHLKRDEFIQRLRTRMENPSQLIILFSLKSLVAPKRQSECRRYALLNAEDSSEASALAGSMPSEDLSLVNGEDANSRFVLDRLDRPDRVFYVGPVKLDKSGLFLSADNSGIATHQLIHVNNSLCSLVLVSRDFTEWGNALDELELISPSGEVAIFLFNRIPESDKRVWQHRRFGVHLR</sequence>
<evidence type="ECO:0000256" key="1">
    <source>
        <dbReference type="SAM" id="MobiDB-lite"/>
    </source>
</evidence>
<dbReference type="EMBL" id="CP071793">
    <property type="protein sequence ID" value="QTD53966.1"/>
    <property type="molecule type" value="Genomic_DNA"/>
</dbReference>
<feature type="compositionally biased region" description="Basic and acidic residues" evidence="1">
    <location>
        <begin position="345"/>
        <end position="354"/>
    </location>
</feature>
<evidence type="ECO:0000313" key="2">
    <source>
        <dbReference type="EMBL" id="QTD53966.1"/>
    </source>
</evidence>
<name>A0A8A4TVI9_SULCO</name>
<keyword evidence="3" id="KW-1185">Reference proteome</keyword>
<proteinExistence type="predicted"/>
<dbReference type="AlphaFoldDB" id="A0A8A4TVI9"/>
<reference evidence="2" key="1">
    <citation type="submission" date="2021-03" db="EMBL/GenBank/DDBJ databases">
        <title>Acanthopleuribacteraceae sp. M133.</title>
        <authorList>
            <person name="Wang G."/>
        </authorList>
    </citation>
    <scope>NUCLEOTIDE SEQUENCE</scope>
    <source>
        <strain evidence="2">M133</strain>
    </source>
</reference>
<accession>A0A8A4TVI9</accession>